<dbReference type="AlphaFoldDB" id="A0A220MN53"/>
<dbReference type="RefSeq" id="WP_088909799.1">
    <property type="nucleotide sequence ID" value="NZ_CP018145.1"/>
</dbReference>
<evidence type="ECO:0000313" key="1">
    <source>
        <dbReference type="EMBL" id="ASJ56215.1"/>
    </source>
</evidence>
<proteinExistence type="predicted"/>
<gene>
    <name evidence="1" type="ORF">BP422_23265</name>
</gene>
<reference evidence="1 2" key="1">
    <citation type="submission" date="2016-11" db="EMBL/GenBank/DDBJ databases">
        <authorList>
            <person name="Jaros S."/>
            <person name="Januszkiewicz K."/>
            <person name="Wedrychowicz H."/>
        </authorList>
    </citation>
    <scope>NUCLEOTIDE SEQUENCE [LARGE SCALE GENOMIC DNA]</scope>
    <source>
        <strain evidence="1 2">NF2</strain>
    </source>
</reference>
<dbReference type="EMBL" id="CP018145">
    <property type="protein sequence ID" value="ASJ56215.1"/>
    <property type="molecule type" value="Genomic_DNA"/>
</dbReference>
<protein>
    <recommendedName>
        <fullName evidence="3">YwgA family protein</fullName>
    </recommendedName>
</protein>
<accession>A0A220MN53</accession>
<dbReference type="Proteomes" id="UP000197781">
    <property type="component" value="Chromosome"/>
</dbReference>
<organism evidence="1 2">
    <name type="scientific">Brevibacillus formosus</name>
    <dbReference type="NCBI Taxonomy" id="54913"/>
    <lineage>
        <taxon>Bacteria</taxon>
        <taxon>Bacillati</taxon>
        <taxon>Bacillota</taxon>
        <taxon>Bacilli</taxon>
        <taxon>Bacillales</taxon>
        <taxon>Paenibacillaceae</taxon>
        <taxon>Brevibacillus</taxon>
    </lineage>
</organism>
<dbReference type="KEGG" id="bfm:BP422_23265"/>
<sequence length="176" mass="20895">MLNRHAKIIRLIEIVGEVSGRKKLQKMVYIGKHLEMDFDERYEFHMYGPYSEELTLRVDELCNMGLLDEQMESKGAIHMYRYSLNETGHDFLKFHEVDFGSGERAILRMNEENSRFLELVSTILYFSHLPYEEMKGKIFTFKSKQRYTEEEIQKGQAFIEELRALMKEDGDSSLMQ</sequence>
<name>A0A220MN53_9BACL</name>
<evidence type="ECO:0000313" key="2">
    <source>
        <dbReference type="Proteomes" id="UP000197781"/>
    </source>
</evidence>
<evidence type="ECO:0008006" key="3">
    <source>
        <dbReference type="Google" id="ProtNLM"/>
    </source>
</evidence>